<keyword evidence="1" id="KW-0645">Protease</keyword>
<sequence length="172" mass="19295">MANTVLCYSPGRRGGRGVGCNQPEERPAVQAANPTEAVTQADLVAMEKRYQDMLRDALAPFYAAQQTLVALMTIFTKVPELEQGDMTMEQYDAKFDMLSRFTSDVVRDEAARIEKFVRGFRLELQHFLQAFSPTTYANALRLAVDMSLHEKANLSKTAGRRSTLGQKRKAEL</sequence>
<dbReference type="GO" id="GO:0008233">
    <property type="term" value="F:peptidase activity"/>
    <property type="evidence" value="ECO:0007669"/>
    <property type="project" value="UniProtKB-KW"/>
</dbReference>
<gene>
    <name evidence="1" type="ORF">E5676_scaffold73G00300</name>
</gene>
<dbReference type="Proteomes" id="UP000321947">
    <property type="component" value="Unassembled WGS sequence"/>
</dbReference>
<name>A0A5D3CIM8_CUCMM</name>
<evidence type="ECO:0000313" key="2">
    <source>
        <dbReference type="Proteomes" id="UP000321947"/>
    </source>
</evidence>
<dbReference type="GO" id="GO:0006508">
    <property type="term" value="P:proteolysis"/>
    <property type="evidence" value="ECO:0007669"/>
    <property type="project" value="UniProtKB-KW"/>
</dbReference>
<proteinExistence type="predicted"/>
<reference evidence="1 2" key="1">
    <citation type="submission" date="2019-08" db="EMBL/GenBank/DDBJ databases">
        <title>Draft genome sequences of two oriental melons (Cucumis melo L. var makuwa).</title>
        <authorList>
            <person name="Kwon S.-Y."/>
        </authorList>
    </citation>
    <scope>NUCLEOTIDE SEQUENCE [LARGE SCALE GENOMIC DNA]</scope>
    <source>
        <strain evidence="2">cv. Chang Bougi</strain>
        <tissue evidence="1">Leaf</tissue>
    </source>
</reference>
<evidence type="ECO:0000313" key="1">
    <source>
        <dbReference type="EMBL" id="TYK11048.1"/>
    </source>
</evidence>
<accession>A0A5D3CIM8</accession>
<keyword evidence="1" id="KW-0378">Hydrolase</keyword>
<organism evidence="1 2">
    <name type="scientific">Cucumis melo var. makuwa</name>
    <name type="common">Oriental melon</name>
    <dbReference type="NCBI Taxonomy" id="1194695"/>
    <lineage>
        <taxon>Eukaryota</taxon>
        <taxon>Viridiplantae</taxon>
        <taxon>Streptophyta</taxon>
        <taxon>Embryophyta</taxon>
        <taxon>Tracheophyta</taxon>
        <taxon>Spermatophyta</taxon>
        <taxon>Magnoliopsida</taxon>
        <taxon>eudicotyledons</taxon>
        <taxon>Gunneridae</taxon>
        <taxon>Pentapetalae</taxon>
        <taxon>rosids</taxon>
        <taxon>fabids</taxon>
        <taxon>Cucurbitales</taxon>
        <taxon>Cucurbitaceae</taxon>
        <taxon>Benincaseae</taxon>
        <taxon>Cucumis</taxon>
    </lineage>
</organism>
<dbReference type="AlphaFoldDB" id="A0A5D3CIM8"/>
<comment type="caution">
    <text evidence="1">The sequence shown here is derived from an EMBL/GenBank/DDBJ whole genome shotgun (WGS) entry which is preliminary data.</text>
</comment>
<protein>
    <submittedName>
        <fullName evidence="1">Gag-protease polyprotein</fullName>
    </submittedName>
</protein>
<dbReference type="EMBL" id="SSTD01010919">
    <property type="protein sequence ID" value="TYK11048.1"/>
    <property type="molecule type" value="Genomic_DNA"/>
</dbReference>